<comment type="cofactor">
    <cofactor evidence="1">
        <name>heme</name>
        <dbReference type="ChEBI" id="CHEBI:30413"/>
    </cofactor>
</comment>
<evidence type="ECO:0000256" key="5">
    <source>
        <dbReference type="ARBA" id="ARBA00023002"/>
    </source>
</evidence>
<name>A0A087UBX0_STEMI</name>
<keyword evidence="4" id="KW-0479">Metal-binding</keyword>
<dbReference type="GO" id="GO:0016705">
    <property type="term" value="F:oxidoreductase activity, acting on paired donors, with incorporation or reduction of molecular oxygen"/>
    <property type="evidence" value="ECO:0007669"/>
    <property type="project" value="InterPro"/>
</dbReference>
<dbReference type="PANTHER" id="PTHR24279:SF120">
    <property type="entry name" value="CYTOCHROME P450"/>
    <property type="match status" value="1"/>
</dbReference>
<accession>A0A087UBX0</accession>
<dbReference type="GO" id="GO:0004497">
    <property type="term" value="F:monooxygenase activity"/>
    <property type="evidence" value="ECO:0007669"/>
    <property type="project" value="UniProtKB-KW"/>
</dbReference>
<keyword evidence="5" id="KW-0560">Oxidoreductase</keyword>
<dbReference type="Pfam" id="PF00067">
    <property type="entry name" value="p450"/>
    <property type="match status" value="1"/>
</dbReference>
<proteinExistence type="inferred from homology"/>
<evidence type="ECO:0000313" key="8">
    <source>
        <dbReference type="EMBL" id="KFM74859.1"/>
    </source>
</evidence>
<dbReference type="OMA" id="HMRREIQ"/>
<evidence type="ECO:0000313" key="9">
    <source>
        <dbReference type="Proteomes" id="UP000054359"/>
    </source>
</evidence>
<evidence type="ECO:0000256" key="2">
    <source>
        <dbReference type="ARBA" id="ARBA00010617"/>
    </source>
</evidence>
<keyword evidence="9" id="KW-1185">Reference proteome</keyword>
<keyword evidence="7" id="KW-0503">Monooxygenase</keyword>
<keyword evidence="6" id="KW-0408">Iron</keyword>
<evidence type="ECO:0000256" key="4">
    <source>
        <dbReference type="ARBA" id="ARBA00022723"/>
    </source>
</evidence>
<sequence>MDTSFVKSYFSSQEQIATDFINRMLRVRDSSGCIINFLHELYRYTEEAIGLVCFGIRLGLMDEETSNSDWSFKLTKASDDTMQAMADTLLGFPWWKFFNTPTYKKLVESQEFFNSFAQDCIKNAEERLRNPEYKDDVTLEFFRRLFENK</sequence>
<evidence type="ECO:0000256" key="1">
    <source>
        <dbReference type="ARBA" id="ARBA00001971"/>
    </source>
</evidence>
<evidence type="ECO:0000256" key="7">
    <source>
        <dbReference type="ARBA" id="ARBA00023033"/>
    </source>
</evidence>
<dbReference type="InterPro" id="IPR036396">
    <property type="entry name" value="Cyt_P450_sf"/>
</dbReference>
<organism evidence="8 9">
    <name type="scientific">Stegodyphus mimosarum</name>
    <name type="common">African social velvet spider</name>
    <dbReference type="NCBI Taxonomy" id="407821"/>
    <lineage>
        <taxon>Eukaryota</taxon>
        <taxon>Metazoa</taxon>
        <taxon>Ecdysozoa</taxon>
        <taxon>Arthropoda</taxon>
        <taxon>Chelicerata</taxon>
        <taxon>Arachnida</taxon>
        <taxon>Araneae</taxon>
        <taxon>Araneomorphae</taxon>
        <taxon>Entelegynae</taxon>
        <taxon>Eresoidea</taxon>
        <taxon>Eresidae</taxon>
        <taxon>Stegodyphus</taxon>
    </lineage>
</organism>
<dbReference type="InterPro" id="IPR050479">
    <property type="entry name" value="CYP11_CYP27_families"/>
</dbReference>
<dbReference type="GO" id="GO:0020037">
    <property type="term" value="F:heme binding"/>
    <property type="evidence" value="ECO:0007669"/>
    <property type="project" value="InterPro"/>
</dbReference>
<dbReference type="InterPro" id="IPR001128">
    <property type="entry name" value="Cyt_P450"/>
</dbReference>
<dbReference type="PANTHER" id="PTHR24279">
    <property type="entry name" value="CYTOCHROME P450"/>
    <property type="match status" value="1"/>
</dbReference>
<dbReference type="AlphaFoldDB" id="A0A087UBX0"/>
<dbReference type="Gene3D" id="1.10.630.10">
    <property type="entry name" value="Cytochrome P450"/>
    <property type="match status" value="1"/>
</dbReference>
<dbReference type="SUPFAM" id="SSF48264">
    <property type="entry name" value="Cytochrome P450"/>
    <property type="match status" value="1"/>
</dbReference>
<dbReference type="GO" id="GO:0005506">
    <property type="term" value="F:iron ion binding"/>
    <property type="evidence" value="ECO:0007669"/>
    <property type="project" value="InterPro"/>
</dbReference>
<dbReference type="OrthoDB" id="3945418at2759"/>
<feature type="non-terminal residue" evidence="8">
    <location>
        <position position="149"/>
    </location>
</feature>
<gene>
    <name evidence="8" type="ORF">X975_18447</name>
</gene>
<dbReference type="EMBL" id="KK119137">
    <property type="protein sequence ID" value="KFM74859.1"/>
    <property type="molecule type" value="Genomic_DNA"/>
</dbReference>
<dbReference type="Proteomes" id="UP000054359">
    <property type="component" value="Unassembled WGS sequence"/>
</dbReference>
<keyword evidence="3" id="KW-0349">Heme</keyword>
<dbReference type="STRING" id="407821.A0A087UBX0"/>
<protein>
    <submittedName>
        <fullName evidence="8">Putative cytochrome P450 49a1</fullName>
    </submittedName>
</protein>
<evidence type="ECO:0000256" key="6">
    <source>
        <dbReference type="ARBA" id="ARBA00023004"/>
    </source>
</evidence>
<evidence type="ECO:0000256" key="3">
    <source>
        <dbReference type="ARBA" id="ARBA00022617"/>
    </source>
</evidence>
<comment type="similarity">
    <text evidence="2">Belongs to the cytochrome P450 family.</text>
</comment>
<reference evidence="8 9" key="1">
    <citation type="submission" date="2013-11" db="EMBL/GenBank/DDBJ databases">
        <title>Genome sequencing of Stegodyphus mimosarum.</title>
        <authorList>
            <person name="Bechsgaard J."/>
        </authorList>
    </citation>
    <scope>NUCLEOTIDE SEQUENCE [LARGE SCALE GENOMIC DNA]</scope>
</reference>